<comment type="caution">
    <text evidence="2">The sequence shown here is derived from an EMBL/GenBank/DDBJ whole genome shotgun (WGS) entry which is preliminary data.</text>
</comment>
<dbReference type="EMBL" id="AYKW01000012">
    <property type="protein sequence ID" value="PIL31929.1"/>
    <property type="molecule type" value="Genomic_DNA"/>
</dbReference>
<name>A0A2G8SDU4_9APHY</name>
<evidence type="ECO:0000256" key="1">
    <source>
        <dbReference type="SAM" id="MobiDB-lite"/>
    </source>
</evidence>
<dbReference type="AlphaFoldDB" id="A0A2G8SDU4"/>
<feature type="compositionally biased region" description="Acidic residues" evidence="1">
    <location>
        <begin position="55"/>
        <end position="69"/>
    </location>
</feature>
<reference evidence="2 3" key="1">
    <citation type="journal article" date="2015" name="Sci. Rep.">
        <title>Chromosome-level genome map provides insights into diverse defense mechanisms in the medicinal fungus Ganoderma sinense.</title>
        <authorList>
            <person name="Zhu Y."/>
            <person name="Xu J."/>
            <person name="Sun C."/>
            <person name="Zhou S."/>
            <person name="Xu H."/>
            <person name="Nelson D.R."/>
            <person name="Qian J."/>
            <person name="Song J."/>
            <person name="Luo H."/>
            <person name="Xiang L."/>
            <person name="Li Y."/>
            <person name="Xu Z."/>
            <person name="Ji A."/>
            <person name="Wang L."/>
            <person name="Lu S."/>
            <person name="Hayward A."/>
            <person name="Sun W."/>
            <person name="Li X."/>
            <person name="Schwartz D.C."/>
            <person name="Wang Y."/>
            <person name="Chen S."/>
        </authorList>
    </citation>
    <scope>NUCLEOTIDE SEQUENCE [LARGE SCALE GENOMIC DNA]</scope>
    <source>
        <strain evidence="2 3">ZZ0214-1</strain>
    </source>
</reference>
<accession>A0A2G8SDU4</accession>
<protein>
    <submittedName>
        <fullName evidence="2">Uncharacterized protein</fullName>
    </submittedName>
</protein>
<organism evidence="2 3">
    <name type="scientific">Ganoderma sinense ZZ0214-1</name>
    <dbReference type="NCBI Taxonomy" id="1077348"/>
    <lineage>
        <taxon>Eukaryota</taxon>
        <taxon>Fungi</taxon>
        <taxon>Dikarya</taxon>
        <taxon>Basidiomycota</taxon>
        <taxon>Agaricomycotina</taxon>
        <taxon>Agaricomycetes</taxon>
        <taxon>Polyporales</taxon>
        <taxon>Polyporaceae</taxon>
        <taxon>Ganoderma</taxon>
    </lineage>
</organism>
<keyword evidence="3" id="KW-1185">Reference proteome</keyword>
<feature type="compositionally biased region" description="Low complexity" evidence="1">
    <location>
        <begin position="89"/>
        <end position="119"/>
    </location>
</feature>
<sequence length="136" mass="14404">MSTPTVLTSPDKANINVLEDDPQSKSDVRPSNPRRERREELGTEISVPGERDGGSDDDSDDDDDDDDDNFTPRGGTVPPTKEQPIGAQTRPARPTRPTTSTQKDLGAHAPAAQDPAATEDAGKSGQSGGCCQCNLM</sequence>
<evidence type="ECO:0000313" key="2">
    <source>
        <dbReference type="EMBL" id="PIL31929.1"/>
    </source>
</evidence>
<dbReference type="Proteomes" id="UP000230002">
    <property type="component" value="Unassembled WGS sequence"/>
</dbReference>
<feature type="compositionally biased region" description="Basic and acidic residues" evidence="1">
    <location>
        <begin position="22"/>
        <end position="41"/>
    </location>
</feature>
<evidence type="ECO:0000313" key="3">
    <source>
        <dbReference type="Proteomes" id="UP000230002"/>
    </source>
</evidence>
<feature type="region of interest" description="Disordered" evidence="1">
    <location>
        <begin position="1"/>
        <end position="136"/>
    </location>
</feature>
<proteinExistence type="predicted"/>
<gene>
    <name evidence="2" type="ORF">GSI_06633</name>
</gene>